<accession>R7ZYP7</accession>
<protein>
    <submittedName>
        <fullName evidence="1">Uncharacterized protein</fullName>
    </submittedName>
</protein>
<sequence length="95" mass="11045">MVVEILGESDIAKHWEGMFNSKKYANSVVASIDTIFLSQLPDRRELEEFILAGNIFYFQYRMGGYPRKEFSICEPSPFITILNITKTRCHEDSEM</sequence>
<dbReference type="EMBL" id="AQHR01000015">
    <property type="protein sequence ID" value="EON79168.1"/>
    <property type="molecule type" value="Genomic_DNA"/>
</dbReference>
<dbReference type="STRING" id="1232681.ADIS_0397"/>
<dbReference type="OrthoDB" id="886486at2"/>
<reference evidence="1 2" key="1">
    <citation type="submission" date="2013-02" db="EMBL/GenBank/DDBJ databases">
        <title>A novel strain isolated from Lonar lake, Maharashtra, India.</title>
        <authorList>
            <person name="Singh A."/>
        </authorList>
    </citation>
    <scope>NUCLEOTIDE SEQUENCE [LARGE SCALE GENOMIC DNA]</scope>
    <source>
        <strain evidence="1 2">AK24</strain>
    </source>
</reference>
<comment type="caution">
    <text evidence="1">The sequence shown here is derived from an EMBL/GenBank/DDBJ whole genome shotgun (WGS) entry which is preliminary data.</text>
</comment>
<proteinExistence type="predicted"/>
<dbReference type="RefSeq" id="WP_010852549.1">
    <property type="nucleotide sequence ID" value="NZ_AQHR01000015.1"/>
</dbReference>
<dbReference type="Proteomes" id="UP000013909">
    <property type="component" value="Unassembled WGS sequence"/>
</dbReference>
<keyword evidence="2" id="KW-1185">Reference proteome</keyword>
<evidence type="ECO:0000313" key="2">
    <source>
        <dbReference type="Proteomes" id="UP000013909"/>
    </source>
</evidence>
<evidence type="ECO:0000313" key="1">
    <source>
        <dbReference type="EMBL" id="EON79168.1"/>
    </source>
</evidence>
<gene>
    <name evidence="1" type="ORF">ADIS_0397</name>
</gene>
<name>R7ZYP7_9BACT</name>
<dbReference type="AlphaFoldDB" id="R7ZYP7"/>
<organism evidence="1 2">
    <name type="scientific">Lunatimonas lonarensis</name>
    <dbReference type="NCBI Taxonomy" id="1232681"/>
    <lineage>
        <taxon>Bacteria</taxon>
        <taxon>Pseudomonadati</taxon>
        <taxon>Bacteroidota</taxon>
        <taxon>Cytophagia</taxon>
        <taxon>Cytophagales</taxon>
        <taxon>Cyclobacteriaceae</taxon>
    </lineage>
</organism>